<dbReference type="PROSITE" id="PS00041">
    <property type="entry name" value="HTH_ARAC_FAMILY_1"/>
    <property type="match status" value="1"/>
</dbReference>
<dbReference type="InterPro" id="IPR051552">
    <property type="entry name" value="HptR"/>
</dbReference>
<sequence length="522" mass="60936">MYKVLVVDDEPRVRRGLTSLIPKLDSDWTVIGEAKNGYDALEAVKKEMPDLVITDIRMPHMNGLDLLSHLKEYPVHVVILSGYGYFEYAQTAVKYGAFDYLLKPLKPEDIESVLKRVKIERQLVPAVSQTSSNRPNYSKLWKDWLLGLQEEKEPPKLLSPLFPIDISMFRIMVIEVDLIDELINEDQWGDRQLVLFAVRNIIQDITGMRTNSDAHFLFVNGAQLFFLTINEENTRQLAKTCIEEVRRWLKISISIGISDVTDTYLELPDILQHARVALQNKWIYGCGTVSDYDDLKMEDIIEVGYPNGLETELIKAIRSGRSDHSACVLSEFVETVKQRNVSFRLFRRFCLQLVSSVIRLTYEQKMYDLVLQNLDRPIDLFDRNFTLEEYVEFMLSLIESCMVSMEWNKTQKQNRTIEKALSFLQSNYSQDISLEDTARHVQMNPSYFSSYFKLETGSSFVEYLTGLRMEKAKTLMMDSQLRLYEIAQMVGYKEVKYFSRLFKKKMGVTPVEYRQFFFRKED</sequence>
<evidence type="ECO:0000256" key="7">
    <source>
        <dbReference type="ARBA" id="ARBA00023163"/>
    </source>
</evidence>
<dbReference type="InterPro" id="IPR011006">
    <property type="entry name" value="CheY-like_superfamily"/>
</dbReference>
<dbReference type="InterPro" id="IPR009057">
    <property type="entry name" value="Homeodomain-like_sf"/>
</dbReference>
<dbReference type="EMBL" id="JACVVD010000001">
    <property type="protein sequence ID" value="MBD0378865.1"/>
    <property type="molecule type" value="Genomic_DNA"/>
</dbReference>
<evidence type="ECO:0000259" key="9">
    <source>
        <dbReference type="PROSITE" id="PS01124"/>
    </source>
</evidence>
<evidence type="ECO:0000256" key="5">
    <source>
        <dbReference type="ARBA" id="ARBA00023015"/>
    </source>
</evidence>
<keyword evidence="5" id="KW-0805">Transcription regulation</keyword>
<dbReference type="PROSITE" id="PS01124">
    <property type="entry name" value="HTH_ARAC_FAMILY_2"/>
    <property type="match status" value="1"/>
</dbReference>
<dbReference type="Gene3D" id="1.10.10.60">
    <property type="entry name" value="Homeodomain-like"/>
    <property type="match status" value="2"/>
</dbReference>
<feature type="domain" description="Response regulatory" evidence="10">
    <location>
        <begin position="3"/>
        <end position="118"/>
    </location>
</feature>
<dbReference type="SMART" id="SM00448">
    <property type="entry name" value="REC"/>
    <property type="match status" value="1"/>
</dbReference>
<gene>
    <name evidence="11" type="ORF">ICC18_01860</name>
</gene>
<dbReference type="InterPro" id="IPR018060">
    <property type="entry name" value="HTH_AraC"/>
</dbReference>
<dbReference type="GO" id="GO:0003700">
    <property type="term" value="F:DNA-binding transcription factor activity"/>
    <property type="evidence" value="ECO:0007669"/>
    <property type="project" value="InterPro"/>
</dbReference>
<keyword evidence="12" id="KW-1185">Reference proteome</keyword>
<dbReference type="SUPFAM" id="SSF52172">
    <property type="entry name" value="CheY-like"/>
    <property type="match status" value="1"/>
</dbReference>
<name>A0A926QGW4_9BACL</name>
<protein>
    <submittedName>
        <fullName evidence="11">Response regulator</fullName>
    </submittedName>
</protein>
<feature type="modified residue" description="4-aspartylphosphate" evidence="8">
    <location>
        <position position="55"/>
    </location>
</feature>
<dbReference type="GO" id="GO:0005737">
    <property type="term" value="C:cytoplasm"/>
    <property type="evidence" value="ECO:0007669"/>
    <property type="project" value="UniProtKB-SubCell"/>
</dbReference>
<keyword evidence="6" id="KW-0238">DNA-binding</keyword>
<proteinExistence type="predicted"/>
<dbReference type="PRINTS" id="PR00032">
    <property type="entry name" value="HTHARAC"/>
</dbReference>
<reference evidence="11" key="1">
    <citation type="submission" date="2020-09" db="EMBL/GenBank/DDBJ databases">
        <title>Draft Genome Sequence of Paenibacillus sp. WST5.</title>
        <authorList>
            <person name="Bao Z."/>
        </authorList>
    </citation>
    <scope>NUCLEOTIDE SEQUENCE</scope>
    <source>
        <strain evidence="11">WST5</strain>
    </source>
</reference>
<comment type="subcellular location">
    <subcellularLocation>
        <location evidence="1">Cytoplasm</location>
    </subcellularLocation>
</comment>
<dbReference type="InterPro" id="IPR001789">
    <property type="entry name" value="Sig_transdc_resp-reg_receiver"/>
</dbReference>
<keyword evidence="3 8" id="KW-0597">Phosphoprotein</keyword>
<evidence type="ECO:0000256" key="2">
    <source>
        <dbReference type="ARBA" id="ARBA00022490"/>
    </source>
</evidence>
<evidence type="ECO:0000256" key="6">
    <source>
        <dbReference type="ARBA" id="ARBA00023125"/>
    </source>
</evidence>
<dbReference type="Gene3D" id="3.40.50.2300">
    <property type="match status" value="1"/>
</dbReference>
<dbReference type="GO" id="GO:0000160">
    <property type="term" value="P:phosphorelay signal transduction system"/>
    <property type="evidence" value="ECO:0007669"/>
    <property type="project" value="UniProtKB-KW"/>
</dbReference>
<dbReference type="GO" id="GO:0043565">
    <property type="term" value="F:sequence-specific DNA binding"/>
    <property type="evidence" value="ECO:0007669"/>
    <property type="project" value="InterPro"/>
</dbReference>
<keyword evidence="7" id="KW-0804">Transcription</keyword>
<dbReference type="InterPro" id="IPR020449">
    <property type="entry name" value="Tscrpt_reg_AraC-type_HTH"/>
</dbReference>
<dbReference type="PANTHER" id="PTHR42713:SF3">
    <property type="entry name" value="TRANSCRIPTIONAL REGULATORY PROTEIN HPTR"/>
    <property type="match status" value="1"/>
</dbReference>
<comment type="caution">
    <text evidence="11">The sequence shown here is derived from an EMBL/GenBank/DDBJ whole genome shotgun (WGS) entry which is preliminary data.</text>
</comment>
<evidence type="ECO:0000259" key="10">
    <source>
        <dbReference type="PROSITE" id="PS50110"/>
    </source>
</evidence>
<dbReference type="SMART" id="SM00342">
    <property type="entry name" value="HTH_ARAC"/>
    <property type="match status" value="1"/>
</dbReference>
<dbReference type="SUPFAM" id="SSF46689">
    <property type="entry name" value="Homeodomain-like"/>
    <property type="match status" value="2"/>
</dbReference>
<keyword evidence="4" id="KW-0902">Two-component regulatory system</keyword>
<keyword evidence="2" id="KW-0963">Cytoplasm</keyword>
<dbReference type="PROSITE" id="PS50110">
    <property type="entry name" value="RESPONSE_REGULATORY"/>
    <property type="match status" value="1"/>
</dbReference>
<evidence type="ECO:0000313" key="12">
    <source>
        <dbReference type="Proteomes" id="UP000650466"/>
    </source>
</evidence>
<feature type="domain" description="HTH araC/xylS-type" evidence="9">
    <location>
        <begin position="418"/>
        <end position="516"/>
    </location>
</feature>
<evidence type="ECO:0000313" key="11">
    <source>
        <dbReference type="EMBL" id="MBD0378865.1"/>
    </source>
</evidence>
<dbReference type="Pfam" id="PF00072">
    <property type="entry name" value="Response_reg"/>
    <property type="match status" value="1"/>
</dbReference>
<accession>A0A926QGW4</accession>
<dbReference type="CDD" id="cd17536">
    <property type="entry name" value="REC_YesN-like"/>
    <property type="match status" value="1"/>
</dbReference>
<dbReference type="AlphaFoldDB" id="A0A926QGW4"/>
<evidence type="ECO:0000256" key="1">
    <source>
        <dbReference type="ARBA" id="ARBA00004496"/>
    </source>
</evidence>
<evidence type="ECO:0000256" key="4">
    <source>
        <dbReference type="ARBA" id="ARBA00023012"/>
    </source>
</evidence>
<dbReference type="PANTHER" id="PTHR42713">
    <property type="entry name" value="HISTIDINE KINASE-RELATED"/>
    <property type="match status" value="1"/>
</dbReference>
<organism evidence="11 12">
    <name type="scientific">Paenibacillus sedimenti</name>
    <dbReference type="NCBI Taxonomy" id="2770274"/>
    <lineage>
        <taxon>Bacteria</taxon>
        <taxon>Bacillati</taxon>
        <taxon>Bacillota</taxon>
        <taxon>Bacilli</taxon>
        <taxon>Bacillales</taxon>
        <taxon>Paenibacillaceae</taxon>
        <taxon>Paenibacillus</taxon>
    </lineage>
</organism>
<dbReference type="Proteomes" id="UP000650466">
    <property type="component" value="Unassembled WGS sequence"/>
</dbReference>
<dbReference type="Pfam" id="PF12833">
    <property type="entry name" value="HTH_18"/>
    <property type="match status" value="1"/>
</dbReference>
<evidence type="ECO:0000256" key="3">
    <source>
        <dbReference type="ARBA" id="ARBA00022553"/>
    </source>
</evidence>
<evidence type="ECO:0000256" key="8">
    <source>
        <dbReference type="PROSITE-ProRule" id="PRU00169"/>
    </source>
</evidence>
<dbReference type="RefSeq" id="WP_188172674.1">
    <property type="nucleotide sequence ID" value="NZ_JACVVD010000001.1"/>
</dbReference>
<dbReference type="InterPro" id="IPR018062">
    <property type="entry name" value="HTH_AraC-typ_CS"/>
</dbReference>